<evidence type="ECO:0000313" key="2">
    <source>
        <dbReference type="EMBL" id="GIJ58134.1"/>
    </source>
</evidence>
<dbReference type="Proteomes" id="UP000612585">
    <property type="component" value="Unassembled WGS sequence"/>
</dbReference>
<dbReference type="Gene3D" id="1.10.10.470">
    <property type="entry name" value="Maltooligosyl trehalose synthase, domain 4"/>
    <property type="match status" value="1"/>
</dbReference>
<dbReference type="AlphaFoldDB" id="A0A8J4E1K9"/>
<keyword evidence="3" id="KW-1185">Reference proteome</keyword>
<protein>
    <submittedName>
        <fullName evidence="2">Malto-oligosyltrehalose synthase</fullName>
    </submittedName>
</protein>
<dbReference type="PANTHER" id="PTHR10357:SF216">
    <property type="entry name" value="MALTOOLIGOSYL TREHALOSE SYNTHASE-RELATED"/>
    <property type="match status" value="1"/>
</dbReference>
<name>A0A8J4E1K9_9ACTN</name>
<evidence type="ECO:0000259" key="1">
    <source>
        <dbReference type="SMART" id="SM00642"/>
    </source>
</evidence>
<dbReference type="CDD" id="cd11336">
    <property type="entry name" value="AmyAc_MTSase"/>
    <property type="match status" value="1"/>
</dbReference>
<dbReference type="Gene3D" id="1.10.150.200">
    <property type="entry name" value="Maltooligosyl trehalose synthase, domain 3"/>
    <property type="match status" value="1"/>
</dbReference>
<dbReference type="SMART" id="SM00642">
    <property type="entry name" value="Aamy"/>
    <property type="match status" value="1"/>
</dbReference>
<accession>A0A8J4E1K9</accession>
<dbReference type="InterPro" id="IPR012767">
    <property type="entry name" value="Trehalose_TreY"/>
</dbReference>
<dbReference type="RefSeq" id="WP_203998450.1">
    <property type="nucleotide sequence ID" value="NZ_BOPG01000034.1"/>
</dbReference>
<dbReference type="PANTHER" id="PTHR10357">
    <property type="entry name" value="ALPHA-AMYLASE FAMILY MEMBER"/>
    <property type="match status" value="1"/>
</dbReference>
<evidence type="ECO:0000313" key="3">
    <source>
        <dbReference type="Proteomes" id="UP000612585"/>
    </source>
</evidence>
<dbReference type="NCBIfam" id="TIGR02401">
    <property type="entry name" value="trehalose_TreY"/>
    <property type="match status" value="1"/>
</dbReference>
<dbReference type="Gene3D" id="3.20.20.80">
    <property type="entry name" value="Glycosidases"/>
    <property type="match status" value="1"/>
</dbReference>
<dbReference type="GO" id="GO:0047470">
    <property type="term" value="F:(1,4)-alpha-D-glucan 1-alpha-D-glucosylmutase activity"/>
    <property type="evidence" value="ECO:0007669"/>
    <property type="project" value="TreeGrafter"/>
</dbReference>
<proteinExistence type="predicted"/>
<feature type="domain" description="Glycosyl hydrolase family 13 catalytic" evidence="1">
    <location>
        <begin position="11"/>
        <end position="374"/>
    </location>
</feature>
<dbReference type="GO" id="GO:0005992">
    <property type="term" value="P:trehalose biosynthetic process"/>
    <property type="evidence" value="ECO:0007669"/>
    <property type="project" value="TreeGrafter"/>
</dbReference>
<dbReference type="InterPro" id="IPR006047">
    <property type="entry name" value="GH13_cat_dom"/>
</dbReference>
<dbReference type="InterPro" id="IPR017853">
    <property type="entry name" value="GH"/>
</dbReference>
<reference evidence="2" key="1">
    <citation type="submission" date="2021-01" db="EMBL/GenBank/DDBJ databases">
        <title>Whole genome shotgun sequence of Virgisporangium aurantiacum NBRC 16421.</title>
        <authorList>
            <person name="Komaki H."/>
            <person name="Tamura T."/>
        </authorList>
    </citation>
    <scope>NUCLEOTIDE SEQUENCE</scope>
    <source>
        <strain evidence="2">NBRC 16421</strain>
    </source>
</reference>
<organism evidence="2 3">
    <name type="scientific">Virgisporangium aurantiacum</name>
    <dbReference type="NCBI Taxonomy" id="175570"/>
    <lineage>
        <taxon>Bacteria</taxon>
        <taxon>Bacillati</taxon>
        <taxon>Actinomycetota</taxon>
        <taxon>Actinomycetes</taxon>
        <taxon>Micromonosporales</taxon>
        <taxon>Micromonosporaceae</taxon>
        <taxon>Virgisporangium</taxon>
    </lineage>
</organism>
<dbReference type="SUPFAM" id="SSF51445">
    <property type="entry name" value="(Trans)glycosidases"/>
    <property type="match status" value="1"/>
</dbReference>
<dbReference type="Pfam" id="PF00128">
    <property type="entry name" value="Alpha-amylase"/>
    <property type="match status" value="1"/>
</dbReference>
<dbReference type="Gene3D" id="3.30.1590.10">
    <property type="entry name" value="Maltooligosyl trehalose synthase, domain 2"/>
    <property type="match status" value="1"/>
</dbReference>
<sequence length="750" mass="81190">MGIPSGTYRVQVRPGFGLAATAGLAGYLADLGVSHLYTSPLLEAVPGSTHGYDVVNHTRVNPELGGETERQALGDALRDNGLGLVVDIVPNHVGVAVPHANPAWWDVLKNGRKSEYAHWFDIDWDRGRILIPVLGSDADTDKLRIENGELRYYDHRFPLAPGTGTHDEQHYELVDWRRGNTEINYRRFFAITDLAGLRVEDPDVFEATHAEILRWYRAGDVDGIRIDHPDGLRDPAGYLQRLRDHAPDAWLVIEKILEPGEDLPAWPVDGTTGYDALVEAGGVFVDPAAADAFTALDTRLAGAPHAWIDLVHTGKLEAATRLLAAELSRLSSLAGGGEGTGEALAEIAASFPVYRSYLPGAGGEHLAEALAAARVRRPDLVDAIDRLAPRLGAGVDELAARFQQFTGAVMAKGVEDTAFYRWSRFVALNEVGGDPSRFGLSPAAFHAAGARRQAAWPRSMTALSTHDTKRGEDVRARLAVLSELPDEWGAAVDRWSAAAPVPDPATAHLLWQTVAGTWPIGRERLRAYLEKAIREASTHTSWAEPNGSFEGAVRAAVDRAYDDPRLRADIDAFVAGITPAGWSNSLGQKLVQLLMPGVPDVYQGTELWDNSLVDPDNRRDVDFDLRRDLLARIASGWRPPIDFGGAAKLLVVTSALKARRGRDLTDYAALAARGPAADHCLAFSRGTLIAIATRLPLGLARRGGWGDTTLALPGGVWKDALTGTVVTGQSPLIRDLLETYPVALLAMDEK</sequence>
<dbReference type="GO" id="GO:0030980">
    <property type="term" value="P:alpha-glucan catabolic process"/>
    <property type="evidence" value="ECO:0007669"/>
    <property type="project" value="TreeGrafter"/>
</dbReference>
<dbReference type="EMBL" id="BOPG01000034">
    <property type="protein sequence ID" value="GIJ58134.1"/>
    <property type="molecule type" value="Genomic_DNA"/>
</dbReference>
<gene>
    <name evidence="2" type="primary">treY</name>
    <name evidence="2" type="ORF">Vau01_056500</name>
</gene>
<dbReference type="InterPro" id="IPR013797">
    <property type="entry name" value="Maltooligo_trehalose_synth_4"/>
</dbReference>
<comment type="caution">
    <text evidence="2">The sequence shown here is derived from an EMBL/GenBank/DDBJ whole genome shotgun (WGS) entry which is preliminary data.</text>
</comment>